<evidence type="ECO:0000256" key="7">
    <source>
        <dbReference type="SAM" id="Phobius"/>
    </source>
</evidence>
<evidence type="ECO:0000313" key="9">
    <source>
        <dbReference type="EMBL" id="MFC7391739.1"/>
    </source>
</evidence>
<reference evidence="10" key="1">
    <citation type="journal article" date="2019" name="Int. J. Syst. Evol. Microbiol.">
        <title>The Global Catalogue of Microorganisms (GCM) 10K type strain sequencing project: providing services to taxonomists for standard genome sequencing and annotation.</title>
        <authorList>
            <consortium name="The Broad Institute Genomics Platform"/>
            <consortium name="The Broad Institute Genome Sequencing Center for Infectious Disease"/>
            <person name="Wu L."/>
            <person name="Ma J."/>
        </authorList>
    </citation>
    <scope>NUCLEOTIDE SEQUENCE [LARGE SCALE GENOMIC DNA]</scope>
    <source>
        <strain evidence="10">CGMCC 1.16305</strain>
    </source>
</reference>
<evidence type="ECO:0000256" key="4">
    <source>
        <dbReference type="ARBA" id="ARBA00022692"/>
    </source>
</evidence>
<dbReference type="EMBL" id="JBHTCO010000002">
    <property type="protein sequence ID" value="MFC7391739.1"/>
    <property type="molecule type" value="Genomic_DNA"/>
</dbReference>
<dbReference type="InterPro" id="IPR050291">
    <property type="entry name" value="CDF_Transporter"/>
</dbReference>
<dbReference type="RefSeq" id="WP_380963039.1">
    <property type="nucleotide sequence ID" value="NZ_JBHTCO010000002.1"/>
</dbReference>
<evidence type="ECO:0000313" key="10">
    <source>
        <dbReference type="Proteomes" id="UP001596505"/>
    </source>
</evidence>
<name>A0ABW2PRI8_9BACL</name>
<dbReference type="PANTHER" id="PTHR43840:SF15">
    <property type="entry name" value="MITOCHONDRIAL METAL TRANSPORTER 1-RELATED"/>
    <property type="match status" value="1"/>
</dbReference>
<evidence type="ECO:0000256" key="2">
    <source>
        <dbReference type="ARBA" id="ARBA00008114"/>
    </source>
</evidence>
<feature type="transmembrane region" description="Helical" evidence="7">
    <location>
        <begin position="57"/>
        <end position="75"/>
    </location>
</feature>
<feature type="domain" description="Cation efflux protein transmembrane" evidence="8">
    <location>
        <begin position="2"/>
        <end position="77"/>
    </location>
</feature>
<dbReference type="SUPFAM" id="SSF161111">
    <property type="entry name" value="Cation efflux protein transmembrane domain-like"/>
    <property type="match status" value="1"/>
</dbReference>
<comment type="similarity">
    <text evidence="2">Belongs to the cation diffusion facilitator (CDF) transporter (TC 2.A.4) family.</text>
</comment>
<keyword evidence="4 7" id="KW-0812">Transmembrane</keyword>
<gene>
    <name evidence="9" type="ORF">ACFQRG_01860</name>
</gene>
<comment type="subcellular location">
    <subcellularLocation>
        <location evidence="1">Membrane</location>
        <topology evidence="1">Multi-pass membrane protein</topology>
    </subcellularLocation>
</comment>
<dbReference type="InterPro" id="IPR002524">
    <property type="entry name" value="Cation_efflux"/>
</dbReference>
<keyword evidence="3" id="KW-0813">Transport</keyword>
<dbReference type="InterPro" id="IPR058533">
    <property type="entry name" value="Cation_efflux_TM"/>
</dbReference>
<dbReference type="Proteomes" id="UP001596505">
    <property type="component" value="Unassembled WGS sequence"/>
</dbReference>
<dbReference type="Gene3D" id="1.20.1510.10">
    <property type="entry name" value="Cation efflux protein transmembrane domain"/>
    <property type="match status" value="1"/>
</dbReference>
<dbReference type="PANTHER" id="PTHR43840">
    <property type="entry name" value="MITOCHONDRIAL METAL TRANSPORTER 1-RELATED"/>
    <property type="match status" value="1"/>
</dbReference>
<protein>
    <submittedName>
        <fullName evidence="9">Cation diffusion facilitator family transporter</fullName>
    </submittedName>
</protein>
<organism evidence="9 10">
    <name type="scientific">Scopulibacillus cellulosilyticus</name>
    <dbReference type="NCBI Taxonomy" id="2665665"/>
    <lineage>
        <taxon>Bacteria</taxon>
        <taxon>Bacillati</taxon>
        <taxon>Bacillota</taxon>
        <taxon>Bacilli</taxon>
        <taxon>Bacillales</taxon>
        <taxon>Sporolactobacillaceae</taxon>
        <taxon>Scopulibacillus</taxon>
    </lineage>
</organism>
<dbReference type="InterPro" id="IPR027469">
    <property type="entry name" value="Cation_efflux_TMD_sf"/>
</dbReference>
<sequence length="113" mass="12398">MVKVVIGIIFNSTALVSDGVHNGGDFIASIATLTSLKLSKQPADKEHPYGHGKVEDIASAVVAVILAFAGLFLIYESPLIKRRSTNNLNKKRAYIFRLLVIPHKVRSRCLLKL</sequence>
<evidence type="ECO:0000256" key="6">
    <source>
        <dbReference type="ARBA" id="ARBA00023136"/>
    </source>
</evidence>
<keyword evidence="5 7" id="KW-1133">Transmembrane helix</keyword>
<comment type="caution">
    <text evidence="9">The sequence shown here is derived from an EMBL/GenBank/DDBJ whole genome shotgun (WGS) entry which is preliminary data.</text>
</comment>
<evidence type="ECO:0000256" key="5">
    <source>
        <dbReference type="ARBA" id="ARBA00022989"/>
    </source>
</evidence>
<evidence type="ECO:0000256" key="3">
    <source>
        <dbReference type="ARBA" id="ARBA00022448"/>
    </source>
</evidence>
<keyword evidence="10" id="KW-1185">Reference proteome</keyword>
<proteinExistence type="inferred from homology"/>
<accession>A0ABW2PRI8</accession>
<keyword evidence="6 7" id="KW-0472">Membrane</keyword>
<evidence type="ECO:0000259" key="8">
    <source>
        <dbReference type="Pfam" id="PF01545"/>
    </source>
</evidence>
<dbReference type="Pfam" id="PF01545">
    <property type="entry name" value="Cation_efflux"/>
    <property type="match status" value="1"/>
</dbReference>
<evidence type="ECO:0000256" key="1">
    <source>
        <dbReference type="ARBA" id="ARBA00004141"/>
    </source>
</evidence>
<dbReference type="NCBIfam" id="TIGR01297">
    <property type="entry name" value="CDF"/>
    <property type="match status" value="1"/>
</dbReference>